<dbReference type="Pfam" id="PF13595">
    <property type="entry name" value="DUF4138"/>
    <property type="match status" value="1"/>
</dbReference>
<keyword evidence="3" id="KW-1185">Reference proteome</keyword>
<dbReference type="Proteomes" id="UP000286701">
    <property type="component" value="Unassembled WGS sequence"/>
</dbReference>
<reference evidence="2 3" key="1">
    <citation type="submission" date="2019-01" db="EMBL/GenBank/DDBJ databases">
        <title>Mucilaginibacter antarcticum sp. nov., isolated from antarctic soil.</title>
        <authorList>
            <person name="Yan Y.-Q."/>
            <person name="Du Z.-J."/>
        </authorList>
    </citation>
    <scope>NUCLEOTIDE SEQUENCE [LARGE SCALE GENOMIC DNA]</scope>
    <source>
        <strain evidence="2 3">F01003</strain>
    </source>
</reference>
<accession>A0A444MNI4</accession>
<evidence type="ECO:0000313" key="2">
    <source>
        <dbReference type="EMBL" id="RWY51251.1"/>
    </source>
</evidence>
<evidence type="ECO:0000313" key="3">
    <source>
        <dbReference type="Proteomes" id="UP000286701"/>
    </source>
</evidence>
<dbReference type="EMBL" id="SBIW01000006">
    <property type="protein sequence ID" value="RWY51251.1"/>
    <property type="molecule type" value="Genomic_DNA"/>
</dbReference>
<comment type="caution">
    <text evidence="2">The sequence shown here is derived from an EMBL/GenBank/DDBJ whole genome shotgun (WGS) entry which is preliminary data.</text>
</comment>
<dbReference type="InterPro" id="IPR022298">
    <property type="entry name" value="Conjug_transposon_TraN"/>
</dbReference>
<dbReference type="OrthoDB" id="1038500at2"/>
<dbReference type="AlphaFoldDB" id="A0A444MNI4"/>
<gene>
    <name evidence="2" type="ORF">EPL05_14415</name>
</gene>
<protein>
    <submittedName>
        <fullName evidence="2">DUF4138 domain-containing protein</fullName>
    </submittedName>
</protein>
<name>A0A444MNI4_9SPHI</name>
<dbReference type="RefSeq" id="WP_128534669.1">
    <property type="nucleotide sequence ID" value="NZ_SBIW01000006.1"/>
</dbReference>
<organism evidence="2 3">
    <name type="scientific">Mucilaginibacter gilvus</name>
    <dbReference type="NCBI Taxonomy" id="2305909"/>
    <lineage>
        <taxon>Bacteria</taxon>
        <taxon>Pseudomonadati</taxon>
        <taxon>Bacteroidota</taxon>
        <taxon>Sphingobacteriia</taxon>
        <taxon>Sphingobacteriales</taxon>
        <taxon>Sphingobacteriaceae</taxon>
        <taxon>Mucilaginibacter</taxon>
    </lineage>
</organism>
<evidence type="ECO:0000256" key="1">
    <source>
        <dbReference type="SAM" id="SignalP"/>
    </source>
</evidence>
<feature type="chain" id="PRO_5019129218" evidence="1">
    <location>
        <begin position="20"/>
        <end position="277"/>
    </location>
</feature>
<proteinExistence type="predicted"/>
<keyword evidence="1" id="KW-0732">Signal</keyword>
<sequence>MKKSFIILIFSAWGTVSFAQDTAYISRDKTTALFFKSAVKIISRSTSDFDITQKEDALITIKALDTDFSPTKINVQEISTAKIYRIPVEYSYGRAGRRIEVGGQPAMTVKVIKTSDYNYGAVVTQLATGKRKDVVDHEKTGGVKAWVDKLSLAGNRVFFRLDIRNKSNLPYEIDFVRFYIRDLKTVTRMATHEQEIVPLITTLHKKTAIAHKQEIAKVFGFHRFSLSEDQALNIELYEKNGNRHLYLQIKQKDLDDLKTINPAPQQPVNAIAANTFN</sequence>
<feature type="signal peptide" evidence="1">
    <location>
        <begin position="1"/>
        <end position="19"/>
    </location>
</feature>